<keyword evidence="3 6" id="KW-0812">Transmembrane</keyword>
<name>A0ABY7WKL6_9SPHI</name>
<dbReference type="InterPro" id="IPR050638">
    <property type="entry name" value="AA-Vitamin_Transporters"/>
</dbReference>
<feature type="transmembrane region" description="Helical" evidence="6">
    <location>
        <begin position="208"/>
        <end position="227"/>
    </location>
</feature>
<organism evidence="8 9">
    <name type="scientific">Sphingobacterium oryzagri</name>
    <dbReference type="NCBI Taxonomy" id="3025669"/>
    <lineage>
        <taxon>Bacteria</taxon>
        <taxon>Pseudomonadati</taxon>
        <taxon>Bacteroidota</taxon>
        <taxon>Sphingobacteriia</taxon>
        <taxon>Sphingobacteriales</taxon>
        <taxon>Sphingobacteriaceae</taxon>
        <taxon>Sphingobacterium</taxon>
    </lineage>
</organism>
<dbReference type="RefSeq" id="WP_274268848.1">
    <property type="nucleotide sequence ID" value="NZ_CP117880.1"/>
</dbReference>
<dbReference type="InterPro" id="IPR000620">
    <property type="entry name" value="EamA_dom"/>
</dbReference>
<dbReference type="Pfam" id="PF00892">
    <property type="entry name" value="EamA"/>
    <property type="match status" value="1"/>
</dbReference>
<feature type="transmembrane region" description="Helical" evidence="6">
    <location>
        <begin position="29"/>
        <end position="47"/>
    </location>
</feature>
<evidence type="ECO:0000256" key="5">
    <source>
        <dbReference type="ARBA" id="ARBA00023136"/>
    </source>
</evidence>
<dbReference type="SUPFAM" id="SSF103481">
    <property type="entry name" value="Multidrug resistance efflux transporter EmrE"/>
    <property type="match status" value="2"/>
</dbReference>
<feature type="transmembrane region" description="Helical" evidence="6">
    <location>
        <begin position="6"/>
        <end position="22"/>
    </location>
</feature>
<evidence type="ECO:0000256" key="1">
    <source>
        <dbReference type="ARBA" id="ARBA00004141"/>
    </source>
</evidence>
<evidence type="ECO:0000256" key="2">
    <source>
        <dbReference type="ARBA" id="ARBA00007362"/>
    </source>
</evidence>
<evidence type="ECO:0000256" key="6">
    <source>
        <dbReference type="SAM" id="Phobius"/>
    </source>
</evidence>
<dbReference type="InterPro" id="IPR037185">
    <property type="entry name" value="EmrE-like"/>
</dbReference>
<accession>A0ABY7WKL6</accession>
<comment type="subcellular location">
    <subcellularLocation>
        <location evidence="1">Membrane</location>
        <topology evidence="1">Multi-pass membrane protein</topology>
    </subcellularLocation>
</comment>
<dbReference type="EMBL" id="CP117880">
    <property type="protein sequence ID" value="WDF70142.1"/>
    <property type="molecule type" value="Genomic_DNA"/>
</dbReference>
<feature type="transmembrane region" description="Helical" evidence="6">
    <location>
        <begin position="115"/>
        <end position="134"/>
    </location>
</feature>
<feature type="transmembrane region" description="Helical" evidence="6">
    <location>
        <begin position="239"/>
        <end position="259"/>
    </location>
</feature>
<comment type="similarity">
    <text evidence="2">Belongs to the EamA transporter family.</text>
</comment>
<keyword evidence="4 6" id="KW-1133">Transmembrane helix</keyword>
<dbReference type="PANTHER" id="PTHR32322">
    <property type="entry name" value="INNER MEMBRANE TRANSPORTER"/>
    <property type="match status" value="1"/>
</dbReference>
<reference evidence="8 9" key="1">
    <citation type="submission" date="2023-02" db="EMBL/GenBank/DDBJ databases">
        <title>Genome sequence of Sphingobacterium sp. KACC 22765.</title>
        <authorList>
            <person name="Kim S."/>
            <person name="Heo J."/>
            <person name="Kwon S.-W."/>
        </authorList>
    </citation>
    <scope>NUCLEOTIDE SEQUENCE [LARGE SCALE GENOMIC DNA]</scope>
    <source>
        <strain evidence="8 9">KACC 22765</strain>
    </source>
</reference>
<gene>
    <name evidence="8" type="ORF">PQ465_07125</name>
</gene>
<feature type="domain" description="EamA" evidence="7">
    <location>
        <begin position="2"/>
        <end position="131"/>
    </location>
</feature>
<keyword evidence="5 6" id="KW-0472">Membrane</keyword>
<feature type="transmembrane region" description="Helical" evidence="6">
    <location>
        <begin position="266"/>
        <end position="284"/>
    </location>
</feature>
<evidence type="ECO:0000256" key="4">
    <source>
        <dbReference type="ARBA" id="ARBA00022989"/>
    </source>
</evidence>
<keyword evidence="9" id="KW-1185">Reference proteome</keyword>
<feature type="transmembrane region" description="Helical" evidence="6">
    <location>
        <begin position="59"/>
        <end position="80"/>
    </location>
</feature>
<protein>
    <submittedName>
        <fullName evidence="8">DMT family transporter</fullName>
    </submittedName>
</protein>
<feature type="transmembrane region" description="Helical" evidence="6">
    <location>
        <begin position="146"/>
        <end position="163"/>
    </location>
</feature>
<evidence type="ECO:0000256" key="3">
    <source>
        <dbReference type="ARBA" id="ARBA00022692"/>
    </source>
</evidence>
<evidence type="ECO:0000259" key="7">
    <source>
        <dbReference type="Pfam" id="PF00892"/>
    </source>
</evidence>
<dbReference type="PANTHER" id="PTHR32322:SF2">
    <property type="entry name" value="EAMA DOMAIN-CONTAINING PROTEIN"/>
    <property type="match status" value="1"/>
</dbReference>
<evidence type="ECO:0000313" key="8">
    <source>
        <dbReference type="EMBL" id="WDF70142.1"/>
    </source>
</evidence>
<evidence type="ECO:0000313" key="9">
    <source>
        <dbReference type="Proteomes" id="UP001221558"/>
    </source>
</evidence>
<sequence>MWYVFFSVICSVTVSVVIKLAKKRGVAHLHLIVWNYPVAALLTAVLLKPQGNGFLDPNLPWGLYAGLALLLPTIFICIAYAIQYSGIVKTEVAQRLSLFIPLLAAFFLFNEQMQASKLCGIAVGLIAILFSIGWNKKSNTSGKGKAFYALAVFFGMGIIDILFKQVALYKAVSYAYSMLIVFLLAMLVAFAFLGYRLFFKGERLAAKAVLWGILLGLFNFGNILFYMKAHQALSESPSIVFTGMNIGVILVGAIVGVGLFGERLSLFNKIGLVLAVLSVLIIAYL</sequence>
<feature type="transmembrane region" description="Helical" evidence="6">
    <location>
        <begin position="92"/>
        <end position="109"/>
    </location>
</feature>
<feature type="transmembrane region" description="Helical" evidence="6">
    <location>
        <begin position="175"/>
        <end position="196"/>
    </location>
</feature>
<dbReference type="Proteomes" id="UP001221558">
    <property type="component" value="Chromosome"/>
</dbReference>
<proteinExistence type="inferred from homology"/>